<keyword evidence="6" id="KW-0539">Nucleus</keyword>
<evidence type="ECO:0000256" key="3">
    <source>
        <dbReference type="ARBA" id="ARBA00022763"/>
    </source>
</evidence>
<name>A0ABM1AD52_APLCA</name>
<dbReference type="RefSeq" id="XP_012945426.1">
    <property type="nucleotide sequence ID" value="XM_013089972.2"/>
</dbReference>
<dbReference type="GeneID" id="101845371"/>
<feature type="compositionally biased region" description="Polar residues" evidence="7">
    <location>
        <begin position="908"/>
        <end position="926"/>
    </location>
</feature>
<accession>A0ABM1AD52</accession>
<feature type="compositionally biased region" description="Acidic residues" evidence="7">
    <location>
        <begin position="169"/>
        <end position="180"/>
    </location>
</feature>
<feature type="domain" description="Chromatin assembly factor 1 subunit A dimerization" evidence="9">
    <location>
        <begin position="565"/>
        <end position="635"/>
    </location>
</feature>
<dbReference type="Pfam" id="PF11600">
    <property type="entry name" value="CAF1A_acidic"/>
    <property type="match status" value="1"/>
</dbReference>
<dbReference type="Pfam" id="PF15539">
    <property type="entry name" value="CAF1-p150_C2"/>
    <property type="match status" value="1"/>
</dbReference>
<evidence type="ECO:0000259" key="8">
    <source>
        <dbReference type="Pfam" id="PF11600"/>
    </source>
</evidence>
<organism evidence="11 12">
    <name type="scientific">Aplysia californica</name>
    <name type="common">California sea hare</name>
    <dbReference type="NCBI Taxonomy" id="6500"/>
    <lineage>
        <taxon>Eukaryota</taxon>
        <taxon>Metazoa</taxon>
        <taxon>Spiralia</taxon>
        <taxon>Lophotrochozoa</taxon>
        <taxon>Mollusca</taxon>
        <taxon>Gastropoda</taxon>
        <taxon>Heterobranchia</taxon>
        <taxon>Euthyneura</taxon>
        <taxon>Tectipleura</taxon>
        <taxon>Aplysiida</taxon>
        <taxon>Aplysioidea</taxon>
        <taxon>Aplysiidae</taxon>
        <taxon>Aplysia</taxon>
    </lineage>
</organism>
<feature type="compositionally biased region" description="Acidic residues" evidence="7">
    <location>
        <begin position="599"/>
        <end position="616"/>
    </location>
</feature>
<feature type="region of interest" description="Disordered" evidence="7">
    <location>
        <begin position="960"/>
        <end position="983"/>
    </location>
</feature>
<feature type="region of interest" description="Disordered" evidence="7">
    <location>
        <begin position="826"/>
        <end position="850"/>
    </location>
</feature>
<evidence type="ECO:0000256" key="7">
    <source>
        <dbReference type="SAM" id="MobiDB-lite"/>
    </source>
</evidence>
<keyword evidence="2" id="KW-0235">DNA replication</keyword>
<evidence type="ECO:0000259" key="9">
    <source>
        <dbReference type="Pfam" id="PF12253"/>
    </source>
</evidence>
<proteinExistence type="predicted"/>
<keyword evidence="3" id="KW-0227">DNA damage</keyword>
<dbReference type="PANTHER" id="PTHR15272:SF0">
    <property type="entry name" value="CHROMATIN ASSEMBLY FACTOR 1 SUBUNIT A"/>
    <property type="match status" value="1"/>
</dbReference>
<keyword evidence="5" id="KW-0234">DNA repair</keyword>
<feature type="compositionally biased region" description="Low complexity" evidence="7">
    <location>
        <begin position="97"/>
        <end position="109"/>
    </location>
</feature>
<feature type="compositionally biased region" description="Basic and acidic residues" evidence="7">
    <location>
        <begin position="192"/>
        <end position="222"/>
    </location>
</feature>
<feature type="region of interest" description="Disordered" evidence="7">
    <location>
        <begin position="28"/>
        <end position="110"/>
    </location>
</feature>
<dbReference type="InterPro" id="IPR021644">
    <property type="entry name" value="CAF-1_p150_acidic"/>
</dbReference>
<dbReference type="PANTHER" id="PTHR15272">
    <property type="entry name" value="CHROMATIN ASSEMBLY FACTOR 1 SUBUNIT A CAF-1 SUBUNIT A"/>
    <property type="match status" value="1"/>
</dbReference>
<feature type="compositionally biased region" description="Low complexity" evidence="7">
    <location>
        <begin position="75"/>
        <end position="86"/>
    </location>
</feature>
<comment type="subcellular location">
    <subcellularLocation>
        <location evidence="1">Nucleus</location>
    </subcellularLocation>
</comment>
<feature type="compositionally biased region" description="Basic and acidic residues" evidence="7">
    <location>
        <begin position="323"/>
        <end position="452"/>
    </location>
</feature>
<feature type="compositionally biased region" description="Basic and acidic residues" evidence="7">
    <location>
        <begin position="830"/>
        <end position="850"/>
    </location>
</feature>
<feature type="region of interest" description="Disordered" evidence="7">
    <location>
        <begin position="574"/>
        <end position="646"/>
    </location>
</feature>
<feature type="region of interest" description="Disordered" evidence="7">
    <location>
        <begin position="132"/>
        <end position="473"/>
    </location>
</feature>
<feature type="region of interest" description="Disordered" evidence="7">
    <location>
        <begin position="908"/>
        <end position="946"/>
    </location>
</feature>
<reference evidence="12" key="1">
    <citation type="submission" date="2025-08" db="UniProtKB">
        <authorList>
            <consortium name="RefSeq"/>
        </authorList>
    </citation>
    <scope>IDENTIFICATION</scope>
</reference>
<keyword evidence="11" id="KW-1185">Reference proteome</keyword>
<evidence type="ECO:0000259" key="10">
    <source>
        <dbReference type="Pfam" id="PF15539"/>
    </source>
</evidence>
<feature type="domain" description="Chromatin assembly factor 1 subunit p150 C-terminal" evidence="10">
    <location>
        <begin position="856"/>
        <end position="910"/>
    </location>
</feature>
<evidence type="ECO:0000256" key="1">
    <source>
        <dbReference type="ARBA" id="ARBA00004123"/>
    </source>
</evidence>
<feature type="region of interest" description="Disordered" evidence="7">
    <location>
        <begin position="493"/>
        <end position="516"/>
    </location>
</feature>
<evidence type="ECO:0000313" key="11">
    <source>
        <dbReference type="Proteomes" id="UP000694888"/>
    </source>
</evidence>
<feature type="compositionally biased region" description="Polar residues" evidence="7">
    <location>
        <begin position="507"/>
        <end position="516"/>
    </location>
</feature>
<evidence type="ECO:0000256" key="4">
    <source>
        <dbReference type="ARBA" id="ARBA00023186"/>
    </source>
</evidence>
<feature type="domain" description="Chromatin assembly factor 1 p150 subunit acidic region" evidence="8">
    <location>
        <begin position="418"/>
        <end position="489"/>
    </location>
</feature>
<dbReference type="InterPro" id="IPR022043">
    <property type="entry name" value="CAF1A_DD"/>
</dbReference>
<evidence type="ECO:0000256" key="5">
    <source>
        <dbReference type="ARBA" id="ARBA00023204"/>
    </source>
</evidence>
<evidence type="ECO:0000256" key="6">
    <source>
        <dbReference type="ARBA" id="ARBA00023242"/>
    </source>
</evidence>
<gene>
    <name evidence="12" type="primary">LOC101845371</name>
</gene>
<dbReference type="Proteomes" id="UP000694888">
    <property type="component" value="Unplaced"/>
</dbReference>
<feature type="compositionally biased region" description="Basic and acidic residues" evidence="7">
    <location>
        <begin position="241"/>
        <end position="264"/>
    </location>
</feature>
<feature type="region of interest" description="Disordered" evidence="7">
    <location>
        <begin position="729"/>
        <end position="755"/>
    </location>
</feature>
<feature type="compositionally biased region" description="Acidic residues" evidence="7">
    <location>
        <begin position="623"/>
        <end position="640"/>
    </location>
</feature>
<feature type="compositionally biased region" description="Basic and acidic residues" evidence="7">
    <location>
        <begin position="87"/>
        <end position="96"/>
    </location>
</feature>
<dbReference type="Pfam" id="PF12253">
    <property type="entry name" value="CAF1A_dimeriz"/>
    <property type="match status" value="1"/>
</dbReference>
<sequence>MESLEENVPPPKKLKQAKLSFFKVSTASDGKLPAPTVGQGKKRKIPSVGDSPNKAAKLSKPLVSAVINAESPNAKVSKVTSKSVQSKKIEENDHEVSSSSEADASSGKSNGKCCLMERFVLKLPQDVQHEISSTNEVLDISADLTGESSKISLDEKDGDKEPNEADCILVEDDDCESENDDSPKQMDGQDNVNKEAEKVGKANSKCDESDDKKILSESDVKSEGSSTTDLAGPVAGTESESDNKAVHDDTVLPHDSCTPRKDLIEGAAEGSVLSPKTSTPMKDAASVASSHKELDSPQSQDDSAPGSAGGTPLSASMKKRGRKIDLEKKAEREALKQKVKEEKEKAREERKKKLDEEKAKKELERKEKKEAKDKEKQEQKEKLEKERLEKLKVKEDEKKQKEEERLKKEEEKKKIIEAKQEEKRKKEEEKRLKEEEKLREEEEKKKQAEKRKQAFQSFFIKPKESEPKPAVSKSNESMFIPFEVKKDMHLAPAVRNSLSNEKRNKLDQQLQTEQPSSVNYLTQLKEGDINPHKTGRVVRKNPEPAEDVEIVHDSEALKKVFHKVKILKFHTDYRPPYRGTWRKRPSLSPRNPWKKDEATFDYEVDSDEEWEEEEPGESLSCSDGEEEKGEEAEDEDDDGDGWMVPHGYLSEDEGCNEDDEITPEKLKLQQQAKAKAWEEEQKRKLQALPLIAVGCFFEHSPSPSMSGDVRLLYEFRGVILAPVVPIPTNQNTSAESEEPCLEQEGSTPASKGREKMAVPDDAMPDLIHLLHGNTCGIKRLVREFRVFWMKKNNQQSADTDETMNESATENADVSVLSDSVADVCADNEDKEMSDKPGDKEGVSQPKREEGYGCSISKRQLEIKIMSIAVREKRPGSKICWYVNDDVLAQYAMTDITLPNMWVFLTTGPTKSSPTPNLNKSLNTSKSDAPEVCEEEKNKTPFKPSNDQKSIMAFTMSKEELEKRASMKQKQVGSDSGCESKAASPVRPCSVVLKQLDSGVTSQAADNKRPSVANDASVHSLNGLPQSQGPSAEKKPKMSIMEMFLKKPSSSKKKLEKSFPDAQQIGENKADSDVEIIEECAAKVMSEATVPSGRESAVQGPTEQEPGAGSSQQEPGAGSGQKDPGRADDKATTAAVKSVKEEELMEVDSPDVVPQSDRKDNLEQQAMEVVSCTPVSQGELVASVAQAGDVTSKNAVQSADVIVLD</sequence>
<evidence type="ECO:0000313" key="12">
    <source>
        <dbReference type="RefSeq" id="XP_012945426.1"/>
    </source>
</evidence>
<keyword evidence="4" id="KW-0143">Chaperone</keyword>
<protein>
    <submittedName>
        <fullName evidence="12">Chromatin assembly factor 1 subunit A-B</fullName>
    </submittedName>
</protein>
<evidence type="ECO:0000256" key="2">
    <source>
        <dbReference type="ARBA" id="ARBA00022705"/>
    </source>
</evidence>
<dbReference type="InterPro" id="IPR029105">
    <property type="entry name" value="CAF1-p150_C2"/>
</dbReference>
<feature type="region of interest" description="Disordered" evidence="7">
    <location>
        <begin position="1000"/>
        <end position="1072"/>
    </location>
</feature>
<feature type="compositionally biased region" description="Polar residues" evidence="7">
    <location>
        <begin position="1016"/>
        <end position="1029"/>
    </location>
</feature>
<feature type="compositionally biased region" description="Basic and acidic residues" evidence="7">
    <location>
        <begin position="152"/>
        <end position="163"/>
    </location>
</feature>
<feature type="region of interest" description="Disordered" evidence="7">
    <location>
        <begin position="1085"/>
        <end position="1157"/>
    </location>
</feature>